<dbReference type="EMBL" id="ANOG01000294">
    <property type="protein sequence ID" value="EMI20971.1"/>
    <property type="molecule type" value="Genomic_DNA"/>
</dbReference>
<keyword evidence="2" id="KW-1185">Reference proteome</keyword>
<evidence type="ECO:0000313" key="1">
    <source>
        <dbReference type="EMBL" id="EMI20971.1"/>
    </source>
</evidence>
<evidence type="ECO:0000313" key="2">
    <source>
        <dbReference type="Proteomes" id="UP000011991"/>
    </source>
</evidence>
<dbReference type="PATRIC" id="fig|1265738.3.peg.2119"/>
<comment type="caution">
    <text evidence="1">The sequence shown here is derived from an EMBL/GenBank/DDBJ whole genome shotgun (WGS) entry which is preliminary data.</text>
</comment>
<name>M5RP41_9BACT</name>
<proteinExistence type="predicted"/>
<reference evidence="1 2" key="1">
    <citation type="journal article" date="2013" name="Mar. Genomics">
        <title>Expression of sulfatases in Rhodopirellula baltica and the diversity of sulfatases in the genus Rhodopirellula.</title>
        <authorList>
            <person name="Wegner C.E."/>
            <person name="Richter-Heitmann T."/>
            <person name="Klindworth A."/>
            <person name="Klockow C."/>
            <person name="Richter M."/>
            <person name="Achstetter T."/>
            <person name="Glockner F.O."/>
            <person name="Harder J."/>
        </authorList>
    </citation>
    <scope>NUCLEOTIDE SEQUENCE [LARGE SCALE GENOMIC DNA]</scope>
    <source>
        <strain evidence="1 2">SM1</strain>
    </source>
</reference>
<accession>M5RP41</accession>
<gene>
    <name evidence="1" type="ORF">RMSM_02112</name>
</gene>
<evidence type="ECO:0008006" key="3">
    <source>
        <dbReference type="Google" id="ProtNLM"/>
    </source>
</evidence>
<sequence>MICLRCRTQITQMKGVPMMCDRFMTIFFLRCPQRMIQFSLLIAVAFGLPNAVRSQVNAAEPAVFRAGAAKVKITPPLGLEIVGNWNRPPATHIHDDLHVRCLALSDGTTTIAFAICDNVGIPRDVFDAARKLIDSETDVPSANVLMSATHTHSAVSARADRKVDGVLILDSYQSLLARRIADGIASAVAKMQPAKIGWGGVNEASEVHNRRWYVKDEKLLTNPFGGVDKVRMNPPRGSDKLVEPAGPIDPEVSFLSVQSLDGKPIALLANYSLHYVGGVPSGDVSADYFGAFAEKIGKRIGADAESESFVGIMTNGTSGDVNNIAFREKSAKHEPYQRINEVSNLIVQRVADAYKEIKHHEWVSLSAASQELELQMRKPDPEMMRYFASLQDAGQSPANVHRLASIYGDRVSKIAEGPETSSILLQAFRIGDLGIVAIPFEVFAETGLDLKKRSPTSDTFTIELANGSYGYLPTPAQHKLGGYETWLGTNRVQLDASDRISDVLLSLLDQMGQK</sequence>
<organism evidence="1 2">
    <name type="scientific">Rhodopirellula maiorica SM1</name>
    <dbReference type="NCBI Taxonomy" id="1265738"/>
    <lineage>
        <taxon>Bacteria</taxon>
        <taxon>Pseudomonadati</taxon>
        <taxon>Planctomycetota</taxon>
        <taxon>Planctomycetia</taxon>
        <taxon>Pirellulales</taxon>
        <taxon>Pirellulaceae</taxon>
        <taxon>Novipirellula</taxon>
    </lineage>
</organism>
<dbReference type="AlphaFoldDB" id="M5RP41"/>
<dbReference type="Proteomes" id="UP000011991">
    <property type="component" value="Unassembled WGS sequence"/>
</dbReference>
<protein>
    <recommendedName>
        <fullName evidence="3">Neutral/alkaline non-lysosomal ceramidase N-terminal domain-containing protein</fullName>
    </recommendedName>
</protein>